<evidence type="ECO:0000256" key="3">
    <source>
        <dbReference type="ARBA" id="ARBA00023163"/>
    </source>
</evidence>
<gene>
    <name evidence="6" type="ORF">BTJ39_12520</name>
</gene>
<feature type="domain" description="Cyclic nucleotide-binding" evidence="4">
    <location>
        <begin position="31"/>
        <end position="117"/>
    </location>
</feature>
<proteinExistence type="predicted"/>
<dbReference type="Pfam" id="PF13545">
    <property type="entry name" value="HTH_Crp_2"/>
    <property type="match status" value="1"/>
</dbReference>
<evidence type="ECO:0000256" key="1">
    <source>
        <dbReference type="ARBA" id="ARBA00023015"/>
    </source>
</evidence>
<protein>
    <recommendedName>
        <fullName evidence="8">Crp/Fnr family transcriptional regulator</fullName>
    </recommendedName>
</protein>
<dbReference type="GO" id="GO:0003677">
    <property type="term" value="F:DNA binding"/>
    <property type="evidence" value="ECO:0007669"/>
    <property type="project" value="UniProtKB-KW"/>
</dbReference>
<reference evidence="6 7" key="1">
    <citation type="submission" date="2016-12" db="EMBL/GenBank/DDBJ databases">
        <title>Izhakiella australiana sp. nov. of genus Izhakiella isolated from Australian desert.</title>
        <authorList>
            <person name="Ji M."/>
        </authorList>
    </citation>
    <scope>NUCLEOTIDE SEQUENCE [LARGE SCALE GENOMIC DNA]</scope>
    <source>
        <strain evidence="6 7">D4N98</strain>
    </source>
</reference>
<comment type="caution">
    <text evidence="6">The sequence shown here is derived from an EMBL/GenBank/DDBJ whole genome shotgun (WGS) entry which is preliminary data.</text>
</comment>
<dbReference type="PROSITE" id="PS50042">
    <property type="entry name" value="CNMP_BINDING_3"/>
    <property type="match status" value="1"/>
</dbReference>
<dbReference type="GO" id="GO:0006355">
    <property type="term" value="P:regulation of DNA-templated transcription"/>
    <property type="evidence" value="ECO:0007669"/>
    <property type="project" value="InterPro"/>
</dbReference>
<evidence type="ECO:0008006" key="8">
    <source>
        <dbReference type="Google" id="ProtNLM"/>
    </source>
</evidence>
<dbReference type="SMART" id="SM00419">
    <property type="entry name" value="HTH_CRP"/>
    <property type="match status" value="1"/>
</dbReference>
<dbReference type="PROSITE" id="PS51063">
    <property type="entry name" value="HTH_CRP_2"/>
    <property type="match status" value="1"/>
</dbReference>
<dbReference type="RefSeq" id="WP_078003042.1">
    <property type="nucleotide sequence ID" value="NZ_MRUL01000008.1"/>
</dbReference>
<evidence type="ECO:0000313" key="6">
    <source>
        <dbReference type="EMBL" id="OON39477.1"/>
    </source>
</evidence>
<sequence length="220" mass="25127">MKDIYNKVFIDNNNELIDFTNETIRRYGAIKHYNKGEFLFKEGDLPGYLYVVNTGLIKVSQSIGTGSDITFFLKTVNQGIGLSESLLGTKRLRYAQCLLESTVSAVSLVDLLILSRDPRFLHGLLLRVAKSYLQVQSNLAVYTHLSLRLRLAHLLKNMSSPDEHGILRIDVNFSHEELSNFIGSSRQKTTRQLNEWKQQGLITYSRKEILIFDIDALTEQ</sequence>
<dbReference type="InterPro" id="IPR036390">
    <property type="entry name" value="WH_DNA-bd_sf"/>
</dbReference>
<dbReference type="SUPFAM" id="SSF46785">
    <property type="entry name" value="Winged helix' DNA-binding domain"/>
    <property type="match status" value="1"/>
</dbReference>
<dbReference type="SUPFAM" id="SSF51206">
    <property type="entry name" value="cAMP-binding domain-like"/>
    <property type="match status" value="1"/>
</dbReference>
<keyword evidence="1" id="KW-0805">Transcription regulation</keyword>
<accession>A0A1S8YKU1</accession>
<dbReference type="EMBL" id="MRUL01000008">
    <property type="protein sequence ID" value="OON39477.1"/>
    <property type="molecule type" value="Genomic_DNA"/>
</dbReference>
<dbReference type="InterPro" id="IPR012318">
    <property type="entry name" value="HTH_CRP"/>
</dbReference>
<evidence type="ECO:0000256" key="2">
    <source>
        <dbReference type="ARBA" id="ARBA00023125"/>
    </source>
</evidence>
<keyword evidence="7" id="KW-1185">Reference proteome</keyword>
<evidence type="ECO:0000259" key="5">
    <source>
        <dbReference type="PROSITE" id="PS51063"/>
    </source>
</evidence>
<dbReference type="CDD" id="cd00038">
    <property type="entry name" value="CAP_ED"/>
    <property type="match status" value="1"/>
</dbReference>
<name>A0A1S8YKU1_9GAMM</name>
<organism evidence="6 7">
    <name type="scientific">Izhakiella australiensis</name>
    <dbReference type="NCBI Taxonomy" id="1926881"/>
    <lineage>
        <taxon>Bacteria</taxon>
        <taxon>Pseudomonadati</taxon>
        <taxon>Pseudomonadota</taxon>
        <taxon>Gammaproteobacteria</taxon>
        <taxon>Enterobacterales</taxon>
        <taxon>Erwiniaceae</taxon>
        <taxon>Izhakiella</taxon>
    </lineage>
</organism>
<keyword evidence="2" id="KW-0238">DNA-binding</keyword>
<dbReference type="AlphaFoldDB" id="A0A1S8YKU1"/>
<dbReference type="InterPro" id="IPR014710">
    <property type="entry name" value="RmlC-like_jellyroll"/>
</dbReference>
<keyword evidence="3" id="KW-0804">Transcription</keyword>
<dbReference type="OrthoDB" id="6881322at2"/>
<dbReference type="STRING" id="1926881.BTJ39_12520"/>
<dbReference type="Pfam" id="PF00027">
    <property type="entry name" value="cNMP_binding"/>
    <property type="match status" value="1"/>
</dbReference>
<dbReference type="InterPro" id="IPR000595">
    <property type="entry name" value="cNMP-bd_dom"/>
</dbReference>
<evidence type="ECO:0000259" key="4">
    <source>
        <dbReference type="PROSITE" id="PS50042"/>
    </source>
</evidence>
<dbReference type="InterPro" id="IPR018490">
    <property type="entry name" value="cNMP-bd_dom_sf"/>
</dbReference>
<evidence type="ECO:0000313" key="7">
    <source>
        <dbReference type="Proteomes" id="UP000190667"/>
    </source>
</evidence>
<feature type="domain" description="HTH crp-type" evidence="5">
    <location>
        <begin position="145"/>
        <end position="215"/>
    </location>
</feature>
<dbReference type="Gene3D" id="2.60.120.10">
    <property type="entry name" value="Jelly Rolls"/>
    <property type="match status" value="1"/>
</dbReference>
<dbReference type="Proteomes" id="UP000190667">
    <property type="component" value="Unassembled WGS sequence"/>
</dbReference>